<dbReference type="InterPro" id="IPR013783">
    <property type="entry name" value="Ig-like_fold"/>
</dbReference>
<keyword evidence="4" id="KW-1185">Reference proteome</keyword>
<dbReference type="SUPFAM" id="SSF49265">
    <property type="entry name" value="Fibronectin type III"/>
    <property type="match status" value="9"/>
</dbReference>
<comment type="caution">
    <text evidence="3">The sequence shown here is derived from an EMBL/GenBank/DDBJ whole genome shotgun (WGS) entry which is preliminary data.</text>
</comment>
<accession>A0A7J5TXZ0</accession>
<dbReference type="Gene3D" id="2.60.40.10">
    <property type="entry name" value="Immunoglobulins"/>
    <property type="match status" value="12"/>
</dbReference>
<evidence type="ECO:0000313" key="4">
    <source>
        <dbReference type="Proteomes" id="UP000488299"/>
    </source>
</evidence>
<feature type="domain" description="Fibronectin type-III" evidence="2">
    <location>
        <begin position="406"/>
        <end position="498"/>
    </location>
</feature>
<gene>
    <name evidence="3" type="ORF">F5984_16820</name>
</gene>
<evidence type="ECO:0000313" key="3">
    <source>
        <dbReference type="EMBL" id="KAB7729293.1"/>
    </source>
</evidence>
<proteinExistence type="predicted"/>
<reference evidence="3 4" key="1">
    <citation type="submission" date="2019-10" db="EMBL/GenBank/DDBJ databases">
        <title>Rudanella paleaurantiibacter sp. nov., isolated from sludge.</title>
        <authorList>
            <person name="Xu S.Q."/>
        </authorList>
    </citation>
    <scope>NUCLEOTIDE SEQUENCE [LARGE SCALE GENOMIC DNA]</scope>
    <source>
        <strain evidence="3 4">HX-22-17</strain>
    </source>
</reference>
<feature type="domain" description="Fibronectin type-III" evidence="2">
    <location>
        <begin position="1137"/>
        <end position="1227"/>
    </location>
</feature>
<dbReference type="RefSeq" id="WP_152125373.1">
    <property type="nucleotide sequence ID" value="NZ_WELI01000006.1"/>
</dbReference>
<organism evidence="3 4">
    <name type="scientific">Rudanella paleaurantiibacter</name>
    <dbReference type="NCBI Taxonomy" id="2614655"/>
    <lineage>
        <taxon>Bacteria</taxon>
        <taxon>Pseudomonadati</taxon>
        <taxon>Bacteroidota</taxon>
        <taxon>Cytophagia</taxon>
        <taxon>Cytophagales</taxon>
        <taxon>Cytophagaceae</taxon>
        <taxon>Rudanella</taxon>
    </lineage>
</organism>
<feature type="domain" description="Fibronectin type-III" evidence="2">
    <location>
        <begin position="209"/>
        <end position="299"/>
    </location>
</feature>
<dbReference type="PANTHER" id="PTHR46708:SF2">
    <property type="entry name" value="FIBRONECTIN TYPE-III DOMAIN-CONTAINING PROTEIN"/>
    <property type="match status" value="1"/>
</dbReference>
<name>A0A7J5TXZ0_9BACT</name>
<sequence>MQKLFTHLTYCLIVGLLLLHIEHTFAQSAPYNPFTSTISSTSAQLNWIAATSPTTYDVRWRQQGASIWIISSEIPTTTFGLTGLTDGQAYEWQMRPTGSATWYGGPVSFTTTYGCSPPSLNTPSSVSVTAAPLSWYFYSGSSGTTQFTVDLKTSESASWSSVSGITGSSGSTTYYTLSGLTPGTTYTYRVRSVCSPYSTTATFATPACTVLNPRQEPQPTQAVLRWPVTLGASYTLQWRPQGGDWATVSVLQSESYASTMSYSLTGLTPNATYEWRTQAVCGNTTGSFTAPLSFTASCNRPASLSFLAPSATQATIVWKSAYSVADYGYSYQVQYRRKNPTDSPWVTSSVYSNPNYNTPYDYSINLSGLTPETEYETRVQTNCQNTSVSGYTDPPVSFTTQSCTNTATNLRSSATYTFKAAYLSWNAAYDNYYAVQIRPSGVASWSTIGPSVYTGNSSQEIQNLKPETVYEWRVITYCTVSTSASAPSGTESFTTAACALNRIVNPYTAQVENTSARLNWSEISPVVGLYSVRYRPLGTATYTTLPPQTSQYLSLTGLQEKTAYEWQVSSVCTESPTSFSYTALQTFTTACLNPASYLRTNNNTIRSIELRWDNYYSSEWFVRTYTVRYRPQGAEWTTVPISTNSYSPVVSLTGLLSNTVYEWGVAYQCSASNSSTFTSGSSFSTTCRNALYGFASQNVTPTRADLNFSDSDYRNKYQIRYRVVGATDWILSPAFAYQPYALTGLTPYTAYEWQAASFCSSEVMSDFSPSQRFNSDCFVPTDLNVSTGGTSTYFYWKENRNVAGYTLQYRLQGTANWNSVAVPGASSINVAGLAGRYEWRVATGCFGGLNSDFSPIQTFSTYCSTPTVTSITAGSSYAATIAWNPGGVTNARYTLQWRPAGSTFWNTVADLPQSPYVLTGLVDNTSYEVQLQAQCNNLQSGYSSVSSFQTICSAPTGLSATGFYSYESVPYQNFSWTTAPNTSYNLRWRPITADNKSLTEWQVANDVQPSSRQFFATAGTYEWQVQSVCINGATSAFVGGKSFVVNDCETGYISYKAIAEANRALLSYSAFVNADVRWRPAGASVWNTIANVNVQSVVSLEGLTENTAYEWQVAVHCLSGQAPSYGPLQSFTTSCAPPTRLSTLCVGTNQASIAWAGPVGDFVYGQYEVSWRAVGAANWSSTQVETYIHSLTGLAPATNYEWRVRAVCSTSANAAFSQPQTFYTQCSQPTALTARSDCNSTALEWRGGCSPGTTYTVWIRVNYGQWTAYSTPYNSYYLYNLPSGAWIEYYVQSNCNGISSSTSNTYQFSASACPGPASCTLVSDLNQTVSANQAVLSWRTTNATSELQWRVVGGNWNSIVVSGTNFTLGGLANNALVEWKVRSTCAGANDFSPVSFFRTRCSGTFFISSIQALADTIKLYIVQPNIYEVRYRIGRDAWTTRSFTGAANSLAGLTPNTTYELQFRNACGNDLYSDWTPPRYITTSCPVLNRVYADRISETAARLTWSHASSPRPLGILPVIKYRVAGSGTWTTVLVSNQATYDPVSYTLTNLTPRTAYEWMVFYDCGNGNVAPINNQPLTFRTLGVAPPCNGMVTIQAGDWTNPAIWSCDRVPLITDPVLIRHVIMIPDRGMGEALQIRYEAGGLLRFGSGAKLVLAR</sequence>
<dbReference type="Pfam" id="PF00041">
    <property type="entry name" value="fn3"/>
    <property type="match status" value="4"/>
</dbReference>
<dbReference type="EMBL" id="WELI01000006">
    <property type="protein sequence ID" value="KAB7729293.1"/>
    <property type="molecule type" value="Genomic_DNA"/>
</dbReference>
<evidence type="ECO:0000259" key="2">
    <source>
        <dbReference type="PROSITE" id="PS50853"/>
    </source>
</evidence>
<dbReference type="SMART" id="SM00060">
    <property type="entry name" value="FN3"/>
    <property type="match status" value="13"/>
</dbReference>
<dbReference type="Proteomes" id="UP000488299">
    <property type="component" value="Unassembled WGS sequence"/>
</dbReference>
<dbReference type="PROSITE" id="PS50853">
    <property type="entry name" value="FN3"/>
    <property type="match status" value="10"/>
</dbReference>
<dbReference type="InterPro" id="IPR003961">
    <property type="entry name" value="FN3_dom"/>
</dbReference>
<dbReference type="CDD" id="cd00063">
    <property type="entry name" value="FN3"/>
    <property type="match status" value="7"/>
</dbReference>
<dbReference type="InterPro" id="IPR050991">
    <property type="entry name" value="ECM_Regulatory_Proteins"/>
</dbReference>
<dbReference type="InterPro" id="IPR036116">
    <property type="entry name" value="FN3_sf"/>
</dbReference>
<evidence type="ECO:0000256" key="1">
    <source>
        <dbReference type="ARBA" id="ARBA00022737"/>
    </source>
</evidence>
<feature type="domain" description="Fibronectin type-III" evidence="2">
    <location>
        <begin position="502"/>
        <end position="592"/>
    </location>
</feature>
<feature type="domain" description="Fibronectin type-III" evidence="2">
    <location>
        <begin position="594"/>
        <end position="689"/>
    </location>
</feature>
<dbReference type="PANTHER" id="PTHR46708">
    <property type="entry name" value="TENASCIN"/>
    <property type="match status" value="1"/>
</dbReference>
<feature type="domain" description="Fibronectin type-III" evidence="2">
    <location>
        <begin position="1486"/>
        <end position="1585"/>
    </location>
</feature>
<keyword evidence="1" id="KW-0677">Repeat</keyword>
<feature type="domain" description="Fibronectin type-III" evidence="2">
    <location>
        <begin position="29"/>
        <end position="114"/>
    </location>
</feature>
<protein>
    <recommendedName>
        <fullName evidence="2">Fibronectin type-III domain-containing protein</fullName>
    </recommendedName>
</protein>
<feature type="domain" description="Fibronectin type-III" evidence="2">
    <location>
        <begin position="117"/>
        <end position="208"/>
    </location>
</feature>
<feature type="domain" description="Fibronectin type-III" evidence="2">
    <location>
        <begin position="865"/>
        <end position="956"/>
    </location>
</feature>
<feature type="domain" description="Fibronectin type-III" evidence="2">
    <location>
        <begin position="300"/>
        <end position="403"/>
    </location>
</feature>